<comment type="similarity">
    <text evidence="2">Belongs to the concentrative nucleoside transporter (CNT) (TC 2.A.41) family.</text>
</comment>
<dbReference type="Proteomes" id="UP001056209">
    <property type="component" value="Chromosome"/>
</dbReference>
<organism evidence="11 12">
    <name type="scientific">Candidatus Blochmannia vicinus</name>
    <name type="common">nom. nud.</name>
    <dbReference type="NCBI Taxonomy" id="251540"/>
    <lineage>
        <taxon>Bacteria</taxon>
        <taxon>Pseudomonadati</taxon>
        <taxon>Pseudomonadota</taxon>
        <taxon>Gammaproteobacteria</taxon>
        <taxon>Enterobacterales</taxon>
        <taxon>Enterobacteriaceae</taxon>
        <taxon>ant endosymbionts</taxon>
        <taxon>Candidatus Blochmanniella</taxon>
    </lineage>
</organism>
<dbReference type="PANTHER" id="PTHR10590:SF21">
    <property type="entry name" value="NUCLEOSIDE PERMEASE NUPC"/>
    <property type="match status" value="1"/>
</dbReference>
<keyword evidence="4 7" id="KW-0812">Transmembrane</keyword>
<evidence type="ECO:0000256" key="5">
    <source>
        <dbReference type="ARBA" id="ARBA00022989"/>
    </source>
</evidence>
<evidence type="ECO:0000256" key="7">
    <source>
        <dbReference type="SAM" id="Phobius"/>
    </source>
</evidence>
<evidence type="ECO:0000313" key="11">
    <source>
        <dbReference type="EMBL" id="URJ28273.1"/>
    </source>
</evidence>
<comment type="subcellular location">
    <subcellularLocation>
        <location evidence="1">Cell membrane</location>
        <topology evidence="1">Multi-pass membrane protein</topology>
    </subcellularLocation>
</comment>
<dbReference type="InterPro" id="IPR002668">
    <property type="entry name" value="CNT_N_dom"/>
</dbReference>
<keyword evidence="6 7" id="KW-0472">Membrane</keyword>
<evidence type="ECO:0000313" key="12">
    <source>
        <dbReference type="Proteomes" id="UP001056209"/>
    </source>
</evidence>
<feature type="transmembrane region" description="Helical" evidence="7">
    <location>
        <begin position="87"/>
        <end position="108"/>
    </location>
</feature>
<feature type="transmembrane region" description="Helical" evidence="7">
    <location>
        <begin position="193"/>
        <end position="212"/>
    </location>
</feature>
<dbReference type="RefSeq" id="WP_250248704.1">
    <property type="nucleotide sequence ID" value="NZ_CP097753.1"/>
</dbReference>
<dbReference type="GO" id="GO:0015213">
    <property type="term" value="F:uridine transmembrane transporter activity"/>
    <property type="evidence" value="ECO:0007669"/>
    <property type="project" value="TreeGrafter"/>
</dbReference>
<evidence type="ECO:0000256" key="2">
    <source>
        <dbReference type="ARBA" id="ARBA00009033"/>
    </source>
</evidence>
<feature type="transmembrane region" description="Helical" evidence="7">
    <location>
        <begin position="167"/>
        <end position="187"/>
    </location>
</feature>
<evidence type="ECO:0000256" key="1">
    <source>
        <dbReference type="ARBA" id="ARBA00004651"/>
    </source>
</evidence>
<evidence type="ECO:0000259" key="10">
    <source>
        <dbReference type="Pfam" id="PF07670"/>
    </source>
</evidence>
<keyword evidence="5 7" id="KW-1133">Transmembrane helix</keyword>
<feature type="transmembrane region" description="Helical" evidence="7">
    <location>
        <begin position="242"/>
        <end position="267"/>
    </location>
</feature>
<accession>A0A9Q8TX81</accession>
<sequence length="395" mass="43561">MSRILHFILGFTAIVILSLLVSSNPKNIRIRFIFQILIIEILLGYFILHSQLGSDSVQRLCTLFNALSIFALEGTNFVFGGMHTQGLATFFLNILCPIIFISALIGILRYTGILTFTIQIIGTILSKINGMGKLESFNAVSSLILGQSENFIVYKDIIKNISEPRMYTMAATSMSTVSISIMGTYMTMLSPKYVVAALILNIFSAFLILSLLNPYVINKEKDLHIAYLYTNNQNIFEIISEYILIGFKIAITVAAMLIGFIALISALNAIFQVLLHISLQEILSYVFFPFAWIIGIPTDEILQASSIMAIKLVSNEFIAIINLQKNSDILSSQTVGIVSVFLVSFSNFSSIGIVIGAIKGLNKTQGSMISHYGFKLIYSSTLINMLSATITGLVM</sequence>
<dbReference type="InterPro" id="IPR011657">
    <property type="entry name" value="CNT_C_dom"/>
</dbReference>
<dbReference type="AlphaFoldDB" id="A0A9Q8TX81"/>
<dbReference type="EMBL" id="CP097753">
    <property type="protein sequence ID" value="URJ28273.1"/>
    <property type="molecule type" value="Genomic_DNA"/>
</dbReference>
<feature type="transmembrane region" description="Helical" evidence="7">
    <location>
        <begin position="273"/>
        <end position="294"/>
    </location>
</feature>
<gene>
    <name evidence="11" type="ORF">M9393_00660</name>
</gene>
<dbReference type="InterPro" id="IPR008276">
    <property type="entry name" value="C_nuclsd_transpt"/>
</dbReference>
<feature type="domain" description="Concentrative nucleoside transporter C-terminal" evidence="9">
    <location>
        <begin position="193"/>
        <end position="392"/>
    </location>
</feature>
<evidence type="ECO:0000256" key="3">
    <source>
        <dbReference type="ARBA" id="ARBA00022475"/>
    </source>
</evidence>
<name>A0A9Q8TX81_9ENTR</name>
<evidence type="ECO:0000256" key="4">
    <source>
        <dbReference type="ARBA" id="ARBA00022692"/>
    </source>
</evidence>
<evidence type="ECO:0000259" key="8">
    <source>
        <dbReference type="Pfam" id="PF01773"/>
    </source>
</evidence>
<feature type="domain" description="Concentrative nucleoside transporter N-terminal" evidence="8">
    <location>
        <begin position="9"/>
        <end position="82"/>
    </location>
</feature>
<dbReference type="Pfam" id="PF07662">
    <property type="entry name" value="Nucleos_tra2_C"/>
    <property type="match status" value="1"/>
</dbReference>
<proteinExistence type="inferred from homology"/>
<dbReference type="InterPro" id="IPR011642">
    <property type="entry name" value="Gate_dom"/>
</dbReference>
<reference evidence="11" key="1">
    <citation type="submission" date="2022-05" db="EMBL/GenBank/DDBJ databases">
        <title>Impact of host demography and evolutionary history on endosymbiont molecular evolution: a test in carpenter ants (Genus Camponotus) and their Blochmannia endosymbionts.</title>
        <authorList>
            <person name="Manthey J.D."/>
            <person name="Giron J.C."/>
            <person name="Hruska J.P."/>
        </authorList>
    </citation>
    <scope>NUCLEOTIDE SEQUENCE</scope>
    <source>
        <strain evidence="11">C-039</strain>
    </source>
</reference>
<dbReference type="GO" id="GO:0005886">
    <property type="term" value="C:plasma membrane"/>
    <property type="evidence" value="ECO:0007669"/>
    <property type="project" value="UniProtKB-SubCell"/>
</dbReference>
<dbReference type="GO" id="GO:0015506">
    <property type="term" value="F:nucleoside:proton symporter activity"/>
    <property type="evidence" value="ECO:0007669"/>
    <property type="project" value="TreeGrafter"/>
</dbReference>
<feature type="domain" description="Nucleoside transporter/FeoB GTPase Gate" evidence="10">
    <location>
        <begin position="91"/>
        <end position="191"/>
    </location>
</feature>
<evidence type="ECO:0000259" key="9">
    <source>
        <dbReference type="Pfam" id="PF07662"/>
    </source>
</evidence>
<dbReference type="PANTHER" id="PTHR10590">
    <property type="entry name" value="SODIUM/NUCLEOSIDE COTRANSPORTER"/>
    <property type="match status" value="1"/>
</dbReference>
<feature type="transmembrane region" description="Helical" evidence="7">
    <location>
        <begin position="376"/>
        <end position="394"/>
    </location>
</feature>
<feature type="transmembrane region" description="Helical" evidence="7">
    <location>
        <begin position="335"/>
        <end position="355"/>
    </location>
</feature>
<dbReference type="GO" id="GO:0015212">
    <property type="term" value="F:cytidine transmembrane transporter activity"/>
    <property type="evidence" value="ECO:0007669"/>
    <property type="project" value="TreeGrafter"/>
</dbReference>
<protein>
    <submittedName>
        <fullName evidence="11">NupC/NupG family nucleoside CNT transporter</fullName>
    </submittedName>
</protein>
<evidence type="ECO:0000256" key="6">
    <source>
        <dbReference type="ARBA" id="ARBA00023136"/>
    </source>
</evidence>
<keyword evidence="3" id="KW-1003">Cell membrane</keyword>
<dbReference type="Pfam" id="PF01773">
    <property type="entry name" value="Nucleos_tra2_N"/>
    <property type="match status" value="1"/>
</dbReference>
<feature type="transmembrane region" description="Helical" evidence="7">
    <location>
        <begin position="32"/>
        <end position="48"/>
    </location>
</feature>
<dbReference type="Pfam" id="PF07670">
    <property type="entry name" value="Gate"/>
    <property type="match status" value="1"/>
</dbReference>